<dbReference type="Proteomes" id="UP000474565">
    <property type="component" value="Unassembled WGS sequence"/>
</dbReference>
<dbReference type="InterPro" id="IPR042295">
    <property type="entry name" value="NarX-like_N_sf"/>
</dbReference>
<evidence type="ECO:0000256" key="7">
    <source>
        <dbReference type="ARBA" id="ARBA00022692"/>
    </source>
</evidence>
<evidence type="ECO:0000256" key="8">
    <source>
        <dbReference type="ARBA" id="ARBA00022741"/>
    </source>
</evidence>
<reference evidence="19 20" key="1">
    <citation type="submission" date="2019-12" db="EMBL/GenBank/DDBJ databases">
        <title>Novel species isolated from a subtropical stream in China.</title>
        <authorList>
            <person name="Lu H."/>
        </authorList>
    </citation>
    <scope>NUCLEOTIDE SEQUENCE [LARGE SCALE GENOMIC DNA]</scope>
    <source>
        <strain evidence="19 20">FT50W</strain>
    </source>
</reference>
<comment type="caution">
    <text evidence="19">The sequence shown here is derived from an EMBL/GenBank/DDBJ whole genome shotgun (WGS) entry which is preliminary data.</text>
</comment>
<keyword evidence="10 14" id="KW-0067">ATP-binding</keyword>
<accession>A0A6L8MRC9</accession>
<dbReference type="Pfam" id="PF13185">
    <property type="entry name" value="GAF_2"/>
    <property type="match status" value="1"/>
</dbReference>
<dbReference type="SMART" id="SM00065">
    <property type="entry name" value="GAF"/>
    <property type="match status" value="1"/>
</dbReference>
<evidence type="ECO:0000259" key="17">
    <source>
        <dbReference type="PROSITE" id="PS50109"/>
    </source>
</evidence>
<feature type="transmembrane region" description="Helical" evidence="16">
    <location>
        <begin position="16"/>
        <end position="37"/>
    </location>
</feature>
<dbReference type="InterPro" id="IPR016380">
    <property type="entry name" value="Sig_transdc_His_kin_NarX/NarQ"/>
</dbReference>
<dbReference type="GO" id="GO:0046983">
    <property type="term" value="F:protein dimerization activity"/>
    <property type="evidence" value="ECO:0007669"/>
    <property type="project" value="UniProtKB-UniRule"/>
</dbReference>
<keyword evidence="6 14" id="KW-0808">Transferase</keyword>
<dbReference type="InterPro" id="IPR029016">
    <property type="entry name" value="GAF-like_dom_sf"/>
</dbReference>
<dbReference type="PANTHER" id="PTHR24421">
    <property type="entry name" value="NITRATE/NITRITE SENSOR PROTEIN NARX-RELATED"/>
    <property type="match status" value="1"/>
</dbReference>
<keyword evidence="13 14" id="KW-0472">Membrane</keyword>
<proteinExistence type="predicted"/>
<feature type="domain" description="HAMP" evidence="18">
    <location>
        <begin position="204"/>
        <end position="256"/>
    </location>
</feature>
<evidence type="ECO:0000256" key="6">
    <source>
        <dbReference type="ARBA" id="ARBA00022679"/>
    </source>
</evidence>
<dbReference type="SUPFAM" id="SSF158472">
    <property type="entry name" value="HAMP domain-like"/>
    <property type="match status" value="1"/>
</dbReference>
<evidence type="ECO:0000256" key="12">
    <source>
        <dbReference type="ARBA" id="ARBA00023012"/>
    </source>
</evidence>
<comment type="catalytic activity">
    <reaction evidence="1 14">
        <text>ATP + protein L-histidine = ADP + protein N-phospho-L-histidine.</text>
        <dbReference type="EC" id="2.7.13.3"/>
    </reaction>
</comment>
<dbReference type="Gene3D" id="3.30.565.10">
    <property type="entry name" value="Histidine kinase-like ATPase, C-terminal domain"/>
    <property type="match status" value="1"/>
</dbReference>
<dbReference type="InterPro" id="IPR050482">
    <property type="entry name" value="Sensor_HK_TwoCompSys"/>
</dbReference>
<dbReference type="SMART" id="SM00304">
    <property type="entry name" value="HAMP"/>
    <property type="match status" value="1"/>
</dbReference>
<keyword evidence="15" id="KW-0175">Coiled coil</keyword>
<evidence type="ECO:0000256" key="11">
    <source>
        <dbReference type="ARBA" id="ARBA00022989"/>
    </source>
</evidence>
<dbReference type="PANTHER" id="PTHR24421:SF10">
    <property type="entry name" value="NITRATE_NITRITE SENSOR PROTEIN NARQ"/>
    <property type="match status" value="1"/>
</dbReference>
<feature type="coiled-coil region" evidence="15">
    <location>
        <begin position="241"/>
        <end position="275"/>
    </location>
</feature>
<dbReference type="EC" id="2.7.13.3" evidence="14"/>
<dbReference type="Pfam" id="PF00672">
    <property type="entry name" value="HAMP"/>
    <property type="match status" value="1"/>
</dbReference>
<dbReference type="SMART" id="SM00387">
    <property type="entry name" value="HATPase_c"/>
    <property type="match status" value="1"/>
</dbReference>
<evidence type="ECO:0000256" key="1">
    <source>
        <dbReference type="ARBA" id="ARBA00000085"/>
    </source>
</evidence>
<dbReference type="InterPro" id="IPR003018">
    <property type="entry name" value="GAF"/>
</dbReference>
<keyword evidence="5" id="KW-0597">Phosphoprotein</keyword>
<evidence type="ECO:0000256" key="10">
    <source>
        <dbReference type="ARBA" id="ARBA00022840"/>
    </source>
</evidence>
<dbReference type="InterPro" id="IPR029095">
    <property type="entry name" value="NarX-like_N"/>
</dbReference>
<name>A0A6L8MRC9_9BURK</name>
<feature type="transmembrane region" description="Helical" evidence="16">
    <location>
        <begin position="178"/>
        <end position="203"/>
    </location>
</feature>
<evidence type="ECO:0000256" key="5">
    <source>
        <dbReference type="ARBA" id="ARBA00022553"/>
    </source>
</evidence>
<dbReference type="GO" id="GO:0005524">
    <property type="term" value="F:ATP binding"/>
    <property type="evidence" value="ECO:0007669"/>
    <property type="project" value="UniProtKB-UniRule"/>
</dbReference>
<dbReference type="PIRSF" id="PIRSF003167">
    <property type="entry name" value="STHK_NarX/NarQ"/>
    <property type="match status" value="1"/>
</dbReference>
<keyword evidence="4 14" id="KW-0997">Cell inner membrane</keyword>
<sequence>MKPTLFSSWQKLSTRIVGLLLSFLAVALLVIGSTLLLSWQLEGSAAAINVAGSLRMESYKLAMLAGRLSDGSERGEAVAGVRAQIQRIDGTLALLQQGDPQRPLFLPPTSAIRDVYGDVQREWRVELVPQVEKLLTPEASASTPVSASYAVQQLAERFVFGVDHLVQRIERDSERRTFWLRASQLTLLGLALVGTVSIIYLLFDMVVVPVTRLQGGLERMREQDFSVRLPVNSNDEFGMLARGYNQMADKLQDSYANLEQRVQTKTGELEQQNRELALLYDSSAFLQQPQSAEAMCHGFLERISEYFGADGGSVRVLDPNRNNIHMLVHRGISAELVESERCLKVGDCLCGEAVVSKLAVIHDLRRNPNNHNLKCNREGFSTISIFHIFAQRQYLGFFNLHFRKTTVFTTAQTALLETLGQLLGTAIENQRLQVRERELAISEERNLVAQGLHDSIAQGLNFLNLQVQMLEQSLKQQRIDEVESIVPMLRAGVDESYQDVRELLHNFRTRLQEGTLVSSLETVVDKFRRQSGIAVDFDANGDGAPFPREQQLQLLFIVQEALSNVRKHASASQVWIRLADEQDFTLSIKDNGHGFDVQKLQTLGDAHVGVNIMRERAQRIEAQLELKSQPGEGAEVVLHLPRAQRRAA</sequence>
<dbReference type="GO" id="GO:0000155">
    <property type="term" value="F:phosphorelay sensor kinase activity"/>
    <property type="evidence" value="ECO:0007669"/>
    <property type="project" value="UniProtKB-UniRule"/>
</dbReference>
<organism evidence="19 20">
    <name type="scientific">Duganella lactea</name>
    <dbReference type="NCBI Taxonomy" id="2692173"/>
    <lineage>
        <taxon>Bacteria</taxon>
        <taxon>Pseudomonadati</taxon>
        <taxon>Pseudomonadota</taxon>
        <taxon>Betaproteobacteria</taxon>
        <taxon>Burkholderiales</taxon>
        <taxon>Oxalobacteraceae</taxon>
        <taxon>Telluria group</taxon>
        <taxon>Duganella</taxon>
    </lineage>
</organism>
<evidence type="ECO:0000256" key="2">
    <source>
        <dbReference type="ARBA" id="ARBA00004429"/>
    </source>
</evidence>
<dbReference type="Pfam" id="PF13675">
    <property type="entry name" value="PilJ"/>
    <property type="match status" value="1"/>
</dbReference>
<dbReference type="Pfam" id="PF07730">
    <property type="entry name" value="HisKA_3"/>
    <property type="match status" value="1"/>
</dbReference>
<dbReference type="Gene3D" id="1.20.5.1930">
    <property type="match status" value="1"/>
</dbReference>
<protein>
    <recommendedName>
        <fullName evidence="14">Sensor protein</fullName>
        <ecNumber evidence="14">2.7.13.3</ecNumber>
    </recommendedName>
</protein>
<evidence type="ECO:0000256" key="15">
    <source>
        <dbReference type="SAM" id="Coils"/>
    </source>
</evidence>
<keyword evidence="3 14" id="KW-1003">Cell membrane</keyword>
<evidence type="ECO:0000313" key="19">
    <source>
        <dbReference type="EMBL" id="MYM84603.1"/>
    </source>
</evidence>
<dbReference type="GO" id="GO:0005886">
    <property type="term" value="C:plasma membrane"/>
    <property type="evidence" value="ECO:0007669"/>
    <property type="project" value="UniProtKB-SubCell"/>
</dbReference>
<evidence type="ECO:0000259" key="18">
    <source>
        <dbReference type="PROSITE" id="PS50885"/>
    </source>
</evidence>
<keyword evidence="9 14" id="KW-0418">Kinase</keyword>
<evidence type="ECO:0000256" key="4">
    <source>
        <dbReference type="ARBA" id="ARBA00022519"/>
    </source>
</evidence>
<dbReference type="InterPro" id="IPR003660">
    <property type="entry name" value="HAMP_dom"/>
</dbReference>
<feature type="domain" description="Histidine kinase" evidence="17">
    <location>
        <begin position="451"/>
        <end position="644"/>
    </location>
</feature>
<gene>
    <name evidence="19" type="ORF">GTP44_21960</name>
</gene>
<dbReference type="InterPro" id="IPR003594">
    <property type="entry name" value="HATPase_dom"/>
</dbReference>
<dbReference type="InterPro" id="IPR036890">
    <property type="entry name" value="HATPase_C_sf"/>
</dbReference>
<dbReference type="Gene3D" id="1.10.8.500">
    <property type="entry name" value="HAMP domain in histidine kinase"/>
    <property type="match status" value="1"/>
</dbReference>
<keyword evidence="7 16" id="KW-0812">Transmembrane</keyword>
<dbReference type="InterPro" id="IPR005467">
    <property type="entry name" value="His_kinase_dom"/>
</dbReference>
<dbReference type="AlphaFoldDB" id="A0A6L8MRC9"/>
<dbReference type="InterPro" id="IPR011712">
    <property type="entry name" value="Sig_transdc_His_kin_sub3_dim/P"/>
</dbReference>
<keyword evidence="11 16" id="KW-1133">Transmembrane helix</keyword>
<evidence type="ECO:0000256" key="9">
    <source>
        <dbReference type="ARBA" id="ARBA00022777"/>
    </source>
</evidence>
<dbReference type="PROSITE" id="PS50109">
    <property type="entry name" value="HIS_KIN"/>
    <property type="match status" value="1"/>
</dbReference>
<evidence type="ECO:0000256" key="16">
    <source>
        <dbReference type="SAM" id="Phobius"/>
    </source>
</evidence>
<dbReference type="CDD" id="cd06225">
    <property type="entry name" value="HAMP"/>
    <property type="match status" value="1"/>
</dbReference>
<keyword evidence="8 14" id="KW-0547">Nucleotide-binding</keyword>
<evidence type="ECO:0000256" key="14">
    <source>
        <dbReference type="PIRNR" id="PIRNR003167"/>
    </source>
</evidence>
<dbReference type="SUPFAM" id="SSF55781">
    <property type="entry name" value="GAF domain-like"/>
    <property type="match status" value="1"/>
</dbReference>
<evidence type="ECO:0000256" key="13">
    <source>
        <dbReference type="ARBA" id="ARBA00023136"/>
    </source>
</evidence>
<dbReference type="CDD" id="cd16917">
    <property type="entry name" value="HATPase_UhpB-NarQ-NarX-like"/>
    <property type="match status" value="1"/>
</dbReference>
<dbReference type="RefSeq" id="WP_161021080.1">
    <property type="nucleotide sequence ID" value="NZ_WWCP01000035.1"/>
</dbReference>
<dbReference type="Gene3D" id="1.20.120.960">
    <property type="entry name" value="Histidine kinase NarX, sensor domain"/>
    <property type="match status" value="1"/>
</dbReference>
<comment type="subcellular location">
    <subcellularLocation>
        <location evidence="2">Cell inner membrane</location>
        <topology evidence="2">Multi-pass membrane protein</topology>
    </subcellularLocation>
</comment>
<dbReference type="PROSITE" id="PS50885">
    <property type="entry name" value="HAMP"/>
    <property type="match status" value="1"/>
</dbReference>
<evidence type="ECO:0000313" key="20">
    <source>
        <dbReference type="Proteomes" id="UP000474565"/>
    </source>
</evidence>
<dbReference type="EMBL" id="WWCP01000035">
    <property type="protein sequence ID" value="MYM84603.1"/>
    <property type="molecule type" value="Genomic_DNA"/>
</dbReference>
<keyword evidence="12 14" id="KW-0902">Two-component regulatory system</keyword>
<evidence type="ECO:0000256" key="3">
    <source>
        <dbReference type="ARBA" id="ARBA00022475"/>
    </source>
</evidence>
<dbReference type="Gene3D" id="3.30.450.40">
    <property type="match status" value="1"/>
</dbReference>
<dbReference type="Pfam" id="PF02518">
    <property type="entry name" value="HATPase_c"/>
    <property type="match status" value="1"/>
</dbReference>
<dbReference type="SUPFAM" id="SSF55874">
    <property type="entry name" value="ATPase domain of HSP90 chaperone/DNA topoisomerase II/histidine kinase"/>
    <property type="match status" value="1"/>
</dbReference>